<feature type="domain" description="NADP-dependent oxidoreductase" evidence="1">
    <location>
        <begin position="2"/>
        <end position="266"/>
    </location>
</feature>
<gene>
    <name evidence="2" type="ORF">FYK34_08500</name>
</gene>
<dbReference type="EMBL" id="CP043473">
    <property type="protein sequence ID" value="QEL55607.1"/>
    <property type="molecule type" value="Genomic_DNA"/>
</dbReference>
<dbReference type="Pfam" id="PF00248">
    <property type="entry name" value="Aldo_ket_red"/>
    <property type="match status" value="1"/>
</dbReference>
<organism evidence="2 3">
    <name type="scientific">Chromobacterium paludis</name>
    <dbReference type="NCBI Taxonomy" id="2605945"/>
    <lineage>
        <taxon>Bacteria</taxon>
        <taxon>Pseudomonadati</taxon>
        <taxon>Pseudomonadota</taxon>
        <taxon>Betaproteobacteria</taxon>
        <taxon>Neisseriales</taxon>
        <taxon>Chromobacteriaceae</taxon>
        <taxon>Chromobacterium</taxon>
    </lineage>
</organism>
<evidence type="ECO:0000313" key="2">
    <source>
        <dbReference type="EMBL" id="QEL55607.1"/>
    </source>
</evidence>
<dbReference type="AlphaFoldDB" id="A0A5C1DHX3"/>
<dbReference type="CDD" id="cd19092">
    <property type="entry name" value="AKR_BsYcsN_EcYdhF-like"/>
    <property type="match status" value="1"/>
</dbReference>
<protein>
    <submittedName>
        <fullName evidence="2">Oxidoreductase</fullName>
    </submittedName>
</protein>
<sequence length="279" mass="30943">MWRLAGWNLSVAERVRFIESCLELGVTTFDHADIYGDYQCQKLFGEALKAAPALKERIQLVGKCGIKLVSPHRPSHRLKHYDTSAAHILASTEQSLRELQVEALDLLLIHRPDPLMDYDEMARAFERLRADGKVRHFGVSNFTPAQFAALDSRFELATHQLEFSPLHLTPLFDGQFDVLQQRGVAPMIWSALGGGALFATQAAESSPLQRCLSAQAAELGVSVAALVYAWILQLPCRPLPLTGSGRIEVVREAVAATSLELDRQQWYWLLEAACGHAVA</sequence>
<dbReference type="InterPro" id="IPR023210">
    <property type="entry name" value="NADP_OxRdtase_dom"/>
</dbReference>
<dbReference type="Proteomes" id="UP000322079">
    <property type="component" value="Chromosome"/>
</dbReference>
<dbReference type="Gene3D" id="3.20.20.100">
    <property type="entry name" value="NADP-dependent oxidoreductase domain"/>
    <property type="match status" value="1"/>
</dbReference>
<dbReference type="PANTHER" id="PTHR43364:SF1">
    <property type="entry name" value="OXIDOREDUCTASE YDHF"/>
    <property type="match status" value="1"/>
</dbReference>
<dbReference type="GO" id="GO:0005829">
    <property type="term" value="C:cytosol"/>
    <property type="evidence" value="ECO:0007669"/>
    <property type="project" value="TreeGrafter"/>
</dbReference>
<evidence type="ECO:0000313" key="3">
    <source>
        <dbReference type="Proteomes" id="UP000322079"/>
    </source>
</evidence>
<name>A0A5C1DHX3_9NEIS</name>
<dbReference type="InterPro" id="IPR036812">
    <property type="entry name" value="NAD(P)_OxRdtase_dom_sf"/>
</dbReference>
<dbReference type="InterPro" id="IPR050523">
    <property type="entry name" value="AKR_Detox_Biosynth"/>
</dbReference>
<dbReference type="PANTHER" id="PTHR43364">
    <property type="entry name" value="NADH-SPECIFIC METHYLGLYOXAL REDUCTASE-RELATED"/>
    <property type="match status" value="1"/>
</dbReference>
<accession>A0A5C1DHX3</accession>
<dbReference type="KEGG" id="chrm:FYK34_08500"/>
<keyword evidence="3" id="KW-1185">Reference proteome</keyword>
<reference evidence="2 3" key="1">
    <citation type="submission" date="2019-08" db="EMBL/GenBank/DDBJ databases">
        <title>Chromobacterium paludis, a novel bacterium isolated from a Maryland marsh pond.</title>
        <authorList>
            <person name="Blackburn M.B."/>
            <person name="Gundersen-Rindal D.E."/>
        </authorList>
    </citation>
    <scope>NUCLEOTIDE SEQUENCE [LARGE SCALE GENOMIC DNA]</scope>
    <source>
        <strain evidence="3">IIBBL 257-1</strain>
    </source>
</reference>
<proteinExistence type="predicted"/>
<dbReference type="SUPFAM" id="SSF51430">
    <property type="entry name" value="NAD(P)-linked oxidoreductase"/>
    <property type="match status" value="1"/>
</dbReference>
<evidence type="ECO:0000259" key="1">
    <source>
        <dbReference type="Pfam" id="PF00248"/>
    </source>
</evidence>